<evidence type="ECO:0000256" key="10">
    <source>
        <dbReference type="ARBA" id="ARBA00023015"/>
    </source>
</evidence>
<comment type="subcellular location">
    <subcellularLocation>
        <location evidence="2">Cytoplasm</location>
    </subcellularLocation>
    <subcellularLocation>
        <location evidence="1">Nucleus</location>
        <location evidence="1">Cajal body</location>
    </subcellularLocation>
    <subcellularLocation>
        <location evidence="3">Nucleus</location>
        <location evidence="3">Nucleolus</location>
    </subcellularLocation>
</comment>
<evidence type="ECO:0000256" key="23">
    <source>
        <dbReference type="SAM" id="MobiDB-lite"/>
    </source>
</evidence>
<evidence type="ECO:0000256" key="20">
    <source>
        <dbReference type="ARBA" id="ARBA00064494"/>
    </source>
</evidence>
<dbReference type="GO" id="GO:0071164">
    <property type="term" value="F:RNA cap trimethylguanosine synthase activity"/>
    <property type="evidence" value="ECO:0007669"/>
    <property type="project" value="TreeGrafter"/>
</dbReference>
<keyword evidence="25" id="KW-1185">Reference proteome</keyword>
<comment type="subunit">
    <text evidence="20">May form homooligomers. Interacts with CREBBP/CBP, EED/WAIT1, EP300/P300, NCOA6/PRIP, PPARBP/PBP and SMN.</text>
</comment>
<dbReference type="CDD" id="cd02440">
    <property type="entry name" value="AdoMet_MTases"/>
    <property type="match status" value="1"/>
</dbReference>
<protein>
    <recommendedName>
        <fullName evidence="4">Trimethylguanosine synthase</fullName>
    </recommendedName>
    <alternativeName>
        <fullName evidence="18">Cap-specific guanine-N(2) methyltransferase</fullName>
    </alternativeName>
    <alternativeName>
        <fullName evidence="21">Nuclear receptor coactivator 6-interacting protein</fullName>
    </alternativeName>
    <alternativeName>
        <fullName evidence="22">PRIP-interacting protein with methyltransferase motif</fullName>
    </alternativeName>
</protein>
<feature type="region of interest" description="Disordered" evidence="23">
    <location>
        <begin position="510"/>
        <end position="557"/>
    </location>
</feature>
<evidence type="ECO:0000256" key="14">
    <source>
        <dbReference type="ARBA" id="ARBA00047418"/>
    </source>
</evidence>
<dbReference type="FunFam" id="3.40.50.150:FF:000066">
    <property type="entry name" value="Trimethylguanosine synthase 1"/>
    <property type="match status" value="1"/>
</dbReference>
<dbReference type="Gene3D" id="3.40.50.150">
    <property type="entry name" value="Vaccinia Virus protein VP39"/>
    <property type="match status" value="1"/>
</dbReference>
<reference evidence="24" key="1">
    <citation type="thesis" date="2020" institute="ProQuest LLC" country="789 East Eisenhower Parkway, Ann Arbor, MI, USA">
        <title>Comparative Genomics and Chromosome Evolution.</title>
        <authorList>
            <person name="Mudd A.B."/>
        </authorList>
    </citation>
    <scope>NUCLEOTIDE SEQUENCE</scope>
    <source>
        <strain evidence="24">Female2</strain>
        <tissue evidence="24">Blood</tissue>
    </source>
</reference>
<comment type="similarity">
    <text evidence="13">Belongs to the methyltransferase superfamily. Trimethylguanosine synthase family.</text>
</comment>
<keyword evidence="5" id="KW-0963">Cytoplasm</keyword>
<dbReference type="Pfam" id="PF09445">
    <property type="entry name" value="Methyltransf_15"/>
    <property type="match status" value="1"/>
</dbReference>
<evidence type="ECO:0000256" key="2">
    <source>
        <dbReference type="ARBA" id="ARBA00004496"/>
    </source>
</evidence>
<keyword evidence="12" id="KW-0539">Nucleus</keyword>
<gene>
    <name evidence="24" type="ORF">GDO86_011003</name>
</gene>
<evidence type="ECO:0000256" key="21">
    <source>
        <dbReference type="ARBA" id="ARBA00079339"/>
    </source>
</evidence>
<evidence type="ECO:0000313" key="25">
    <source>
        <dbReference type="Proteomes" id="UP000812440"/>
    </source>
</evidence>
<evidence type="ECO:0000313" key="24">
    <source>
        <dbReference type="EMBL" id="KAG8442043.1"/>
    </source>
</evidence>
<dbReference type="GO" id="GO:0015030">
    <property type="term" value="C:Cajal body"/>
    <property type="evidence" value="ECO:0007669"/>
    <property type="project" value="UniProtKB-SubCell"/>
</dbReference>
<feature type="region of interest" description="Disordered" evidence="23">
    <location>
        <begin position="51"/>
        <end position="76"/>
    </location>
</feature>
<keyword evidence="10" id="KW-0805">Transcription regulation</keyword>
<comment type="catalytic activity">
    <reaction evidence="17">
        <text>a 5'-end (N(7)-methyl 5'-triphosphoguanosine)-ribonucleoside in snRNA + S-adenosyl-L-methionine = a 5'-end (N(2),N(7)-dimethyl 5'-triphosphoguanosine)-ribonucleoside in snRNA + S-adenosyl-L-homocysteine + H(+)</text>
        <dbReference type="Rhea" id="RHEA:78471"/>
        <dbReference type="Rhea" id="RHEA-COMP:19085"/>
        <dbReference type="Rhea" id="RHEA-COMP:19087"/>
        <dbReference type="ChEBI" id="CHEBI:15378"/>
        <dbReference type="ChEBI" id="CHEBI:57856"/>
        <dbReference type="ChEBI" id="CHEBI:59789"/>
        <dbReference type="ChEBI" id="CHEBI:156461"/>
        <dbReference type="ChEBI" id="CHEBI:172880"/>
    </reaction>
    <physiologicalReaction direction="left-to-right" evidence="17">
        <dbReference type="Rhea" id="RHEA:78472"/>
    </physiologicalReaction>
</comment>
<dbReference type="GO" id="GO:0005737">
    <property type="term" value="C:cytoplasm"/>
    <property type="evidence" value="ECO:0007669"/>
    <property type="project" value="UniProtKB-SubCell"/>
</dbReference>
<comment type="function">
    <text evidence="19">Catalyzes the 2 serial methylation steps for the conversion of the 7-monomethylguanosine (m(7)G) caps of snRNAs and snoRNAs to a 2,2,7-trimethylguanosine (m(2,2,7)G) cap structure. The enzyme is specific for guanine, and N7 methylation must precede N2 methylation. Hypermethylation of the m7G cap of U snRNAs leads to their concentration in nuclear foci, their colocalization with coilin and the formation of canonical Cajal bodies (CBs). Plays a role in transcriptional regulation.</text>
</comment>
<feature type="compositionally biased region" description="Basic and acidic residues" evidence="23">
    <location>
        <begin position="543"/>
        <end position="553"/>
    </location>
</feature>
<evidence type="ECO:0000256" key="17">
    <source>
        <dbReference type="ARBA" id="ARBA00049075"/>
    </source>
</evidence>
<comment type="catalytic activity">
    <reaction evidence="16">
        <text>a 5'-end (N(2),N(7)-dimethyl 5'-triphosphoguanosine)-ribonucleoside in snRNA + S-adenosyl-L-methionine = a 5'-end (N(2),N(2),N(7)-trimethyl 5'-triphosphoguanosine)-ribonucleoside in snRNA + S-adenosyl-L-homocysteine + H(+)</text>
        <dbReference type="Rhea" id="RHEA:78479"/>
        <dbReference type="Rhea" id="RHEA-COMP:19087"/>
        <dbReference type="Rhea" id="RHEA-COMP:19089"/>
        <dbReference type="ChEBI" id="CHEBI:15378"/>
        <dbReference type="ChEBI" id="CHEBI:57856"/>
        <dbReference type="ChEBI" id="CHEBI:59789"/>
        <dbReference type="ChEBI" id="CHEBI:167623"/>
        <dbReference type="ChEBI" id="CHEBI:172880"/>
    </reaction>
    <physiologicalReaction direction="left-to-right" evidence="16">
        <dbReference type="Rhea" id="RHEA:78480"/>
    </physiologicalReaction>
</comment>
<dbReference type="AlphaFoldDB" id="A0A8T2JEL1"/>
<feature type="compositionally biased region" description="Low complexity" evidence="23">
    <location>
        <begin position="372"/>
        <end position="387"/>
    </location>
</feature>
<keyword evidence="11" id="KW-0804">Transcription</keyword>
<evidence type="ECO:0000256" key="3">
    <source>
        <dbReference type="ARBA" id="ARBA00004604"/>
    </source>
</evidence>
<evidence type="ECO:0000256" key="6">
    <source>
        <dbReference type="ARBA" id="ARBA00022553"/>
    </source>
</evidence>
<evidence type="ECO:0000256" key="18">
    <source>
        <dbReference type="ARBA" id="ARBA00049790"/>
    </source>
</evidence>
<sequence length="837" mass="95368">MLSVEWIQVAEMFFYLDDVEDSKILCLCSRAFVNDRNLYCLGLKGTVRKGEKTDEENDVEENNCSVEPTDSRPPVFTEENDLDSESELMIKMGLPLQFGGSPYEKNCVDACDNEIKIWKKKKKTKCKRHLSQSIQEAIEELAYDTKHVCEEDYPTDAQEEHSVNNEIETNVLTVLKTSSDESNKIKKWEEYWHQYGQNLIWQDWNEKHPDIVQSQELCHVQPWSSSDTKDEWDKCYNDCYWHYYEQYHYWTSQGWTFDSCSMSAHTDTQSLSTHDGNVNHSTICVCGMPAGDDGCLQDDQCKALVNCIQNINLHAQETDKDHPLCVHNDNNQPQTADISGKQCPCETNQKEPSDGGTGKVMSSEHTPTKQPVSQVSSTSSQQSIYSVLIKEDDEDDDPPECKQAKIKRSHELDAEENPCDNVLVEASTILGLKHGKGQRSFACYRYGGIPRFRRRTLNYLEKGVKYRSQFLDMHRPVKAKNKHIFFTDEAETKQSKSKMLNKVQAFLRGVSPHTEDPLDETVNFPEAEESLSSSDSEEQNQSDVKEPSSHQESKSPVTINENVALANSVWCPIQEKCTEQEFNSSRPLISLDIPDYLRNDMEPVKNEDNKISKKKRKKKTKCLPPEIAAVPHLAKYWAQRYRLFSRFDEGIKLDEEGWFSVTPEKIAEHIASRVRQSCDCGVVVDGFCGVGGNAIQFAKAGNKVIAIDIDPVKLDYARNNADVYGVMDRIEFILGDFMLLAPDLKADAIFLSPPWGGPEYLNAESFDIRTMLLDGFEVFGLSKQITKNIIYFLPRNTDLEQVVSLAGPGGQVEIEQNFLNKKLKTMTVYFGDLIRKK</sequence>
<keyword evidence="8" id="KW-0808">Transferase</keyword>
<proteinExistence type="inferred from homology"/>
<evidence type="ECO:0000256" key="9">
    <source>
        <dbReference type="ARBA" id="ARBA00022691"/>
    </source>
</evidence>
<feature type="region of interest" description="Disordered" evidence="23">
    <location>
        <begin position="336"/>
        <end position="415"/>
    </location>
</feature>
<comment type="caution">
    <text evidence="24">The sequence shown here is derived from an EMBL/GenBank/DDBJ whole genome shotgun (WGS) entry which is preliminary data.</text>
</comment>
<evidence type="ECO:0000256" key="16">
    <source>
        <dbReference type="ARBA" id="ARBA00048763"/>
    </source>
</evidence>
<evidence type="ECO:0000256" key="1">
    <source>
        <dbReference type="ARBA" id="ARBA00004408"/>
    </source>
</evidence>
<name>A0A8T2JEL1_9PIPI</name>
<evidence type="ECO:0000256" key="5">
    <source>
        <dbReference type="ARBA" id="ARBA00022490"/>
    </source>
</evidence>
<evidence type="ECO:0000256" key="8">
    <source>
        <dbReference type="ARBA" id="ARBA00022679"/>
    </source>
</evidence>
<keyword evidence="7" id="KW-0489">Methyltransferase</keyword>
<evidence type="ECO:0000256" key="11">
    <source>
        <dbReference type="ARBA" id="ARBA00023163"/>
    </source>
</evidence>
<evidence type="ECO:0000256" key="22">
    <source>
        <dbReference type="ARBA" id="ARBA00081504"/>
    </source>
</evidence>
<keyword evidence="6" id="KW-0597">Phosphoprotein</keyword>
<dbReference type="OrthoDB" id="194443at2759"/>
<dbReference type="InterPro" id="IPR019012">
    <property type="entry name" value="RNA_cap_Gua-N2-MeTrfase"/>
</dbReference>
<comment type="catalytic activity">
    <reaction evidence="15">
        <text>a 5'-end (N(7)-methyl 5'-triphosphoguanosine)-ribonucleoside in snoRNA + S-adenosyl-L-methionine = a 5'-end (N(2),N(7)-dimethyl 5'-triphosphoguanosine)-ribonucleoside in snoRNA + S-adenosyl-L-homocysteine + H(+)</text>
        <dbReference type="Rhea" id="RHEA:78475"/>
        <dbReference type="Rhea" id="RHEA-COMP:19086"/>
        <dbReference type="Rhea" id="RHEA-COMP:19088"/>
        <dbReference type="ChEBI" id="CHEBI:15378"/>
        <dbReference type="ChEBI" id="CHEBI:57856"/>
        <dbReference type="ChEBI" id="CHEBI:59789"/>
        <dbReference type="ChEBI" id="CHEBI:156461"/>
        <dbReference type="ChEBI" id="CHEBI:172880"/>
    </reaction>
    <physiologicalReaction direction="left-to-right" evidence="15">
        <dbReference type="Rhea" id="RHEA:78476"/>
    </physiologicalReaction>
</comment>
<evidence type="ECO:0000256" key="12">
    <source>
        <dbReference type="ARBA" id="ARBA00023242"/>
    </source>
</evidence>
<dbReference type="EMBL" id="JAACNH010000005">
    <property type="protein sequence ID" value="KAG8442043.1"/>
    <property type="molecule type" value="Genomic_DNA"/>
</dbReference>
<dbReference type="PANTHER" id="PTHR14741">
    <property type="entry name" value="S-ADENOSYLMETHIONINE-DEPENDENT METHYLTRANSFERASE RELATED"/>
    <property type="match status" value="1"/>
</dbReference>
<comment type="catalytic activity">
    <reaction evidence="14">
        <text>a 5'-end (N(2),N(7)-dimethyl 5'-triphosphoguanosine)-ribonucleoside in snoRNA + S-adenosyl-L-methionine = a 5'-end (N(2),N(2),N(7)-trimethyl 5'-triphosphoguanosine)-ribonucleoside in snoRNA + S-adenosyl-L-homocysteine + H(+)</text>
        <dbReference type="Rhea" id="RHEA:78507"/>
        <dbReference type="Rhea" id="RHEA-COMP:19088"/>
        <dbReference type="Rhea" id="RHEA-COMP:19090"/>
        <dbReference type="ChEBI" id="CHEBI:15378"/>
        <dbReference type="ChEBI" id="CHEBI:57856"/>
        <dbReference type="ChEBI" id="CHEBI:59789"/>
        <dbReference type="ChEBI" id="CHEBI:167623"/>
        <dbReference type="ChEBI" id="CHEBI:172880"/>
    </reaction>
    <physiologicalReaction direction="left-to-right" evidence="14">
        <dbReference type="Rhea" id="RHEA:78508"/>
    </physiologicalReaction>
</comment>
<evidence type="ECO:0000256" key="19">
    <source>
        <dbReference type="ARBA" id="ARBA00057179"/>
    </source>
</evidence>
<evidence type="ECO:0000256" key="4">
    <source>
        <dbReference type="ARBA" id="ARBA00018517"/>
    </source>
</evidence>
<keyword evidence="9" id="KW-0949">S-adenosyl-L-methionine</keyword>
<accession>A0A8T2JEL1</accession>
<dbReference type="SUPFAM" id="SSF53335">
    <property type="entry name" value="S-adenosyl-L-methionine-dependent methyltransferases"/>
    <property type="match status" value="1"/>
</dbReference>
<dbReference type="PANTHER" id="PTHR14741:SF32">
    <property type="entry name" value="TRIMETHYLGUANOSINE SYNTHASE"/>
    <property type="match status" value="1"/>
</dbReference>
<evidence type="ECO:0000256" key="15">
    <source>
        <dbReference type="ARBA" id="ARBA00048740"/>
    </source>
</evidence>
<dbReference type="Proteomes" id="UP000812440">
    <property type="component" value="Chromosome 6"/>
</dbReference>
<organism evidence="24 25">
    <name type="scientific">Hymenochirus boettgeri</name>
    <name type="common">Congo dwarf clawed frog</name>
    <dbReference type="NCBI Taxonomy" id="247094"/>
    <lineage>
        <taxon>Eukaryota</taxon>
        <taxon>Metazoa</taxon>
        <taxon>Chordata</taxon>
        <taxon>Craniata</taxon>
        <taxon>Vertebrata</taxon>
        <taxon>Euteleostomi</taxon>
        <taxon>Amphibia</taxon>
        <taxon>Batrachia</taxon>
        <taxon>Anura</taxon>
        <taxon>Pipoidea</taxon>
        <taxon>Pipidae</taxon>
        <taxon>Pipinae</taxon>
        <taxon>Hymenochirus</taxon>
    </lineage>
</organism>
<evidence type="ECO:0000256" key="7">
    <source>
        <dbReference type="ARBA" id="ARBA00022603"/>
    </source>
</evidence>
<evidence type="ECO:0000256" key="13">
    <source>
        <dbReference type="ARBA" id="ARBA00025783"/>
    </source>
</evidence>
<dbReference type="GO" id="GO:0005730">
    <property type="term" value="C:nucleolus"/>
    <property type="evidence" value="ECO:0007669"/>
    <property type="project" value="UniProtKB-SubCell"/>
</dbReference>
<dbReference type="InterPro" id="IPR029063">
    <property type="entry name" value="SAM-dependent_MTases_sf"/>
</dbReference>